<evidence type="ECO:0000256" key="12">
    <source>
        <dbReference type="ARBA" id="ARBA00047761"/>
    </source>
</evidence>
<keyword evidence="20" id="KW-1185">Reference proteome</keyword>
<keyword evidence="6" id="KW-0418">Kinase</keyword>
<dbReference type="GO" id="GO:0005524">
    <property type="term" value="F:ATP binding"/>
    <property type="evidence" value="ECO:0007669"/>
    <property type="project" value="UniProtKB-KW"/>
</dbReference>
<evidence type="ECO:0000256" key="14">
    <source>
        <dbReference type="ARBA" id="ARBA00075117"/>
    </source>
</evidence>
<evidence type="ECO:0000256" key="3">
    <source>
        <dbReference type="ARBA" id="ARBA00022679"/>
    </source>
</evidence>
<evidence type="ECO:0000256" key="7">
    <source>
        <dbReference type="ARBA" id="ARBA00022801"/>
    </source>
</evidence>
<evidence type="ECO:0000256" key="13">
    <source>
        <dbReference type="ARBA" id="ARBA00056274"/>
    </source>
</evidence>
<evidence type="ECO:0000256" key="2">
    <source>
        <dbReference type="ARBA" id="ARBA00022553"/>
    </source>
</evidence>
<dbReference type="GO" id="GO:0046872">
    <property type="term" value="F:metal ion binding"/>
    <property type="evidence" value="ECO:0007669"/>
    <property type="project" value="UniProtKB-KW"/>
</dbReference>
<feature type="domain" description="PAS" evidence="17">
    <location>
        <begin position="149"/>
        <end position="217"/>
    </location>
</feature>
<dbReference type="SMART" id="SM00331">
    <property type="entry name" value="PP2C_SIG"/>
    <property type="match status" value="1"/>
</dbReference>
<dbReference type="RefSeq" id="WP_093468038.1">
    <property type="nucleotide sequence ID" value="NZ_FNST01000002.1"/>
</dbReference>
<dbReference type="InterPro" id="IPR036457">
    <property type="entry name" value="PPM-type-like_dom_sf"/>
</dbReference>
<evidence type="ECO:0000256" key="11">
    <source>
        <dbReference type="ARBA" id="ARBA00023211"/>
    </source>
</evidence>
<dbReference type="AlphaFoldDB" id="A0A1H4Z9Y8"/>
<dbReference type="Pfam" id="PF08448">
    <property type="entry name" value="PAS_4"/>
    <property type="match status" value="1"/>
</dbReference>
<keyword evidence="9" id="KW-0460">Magnesium</keyword>
<keyword evidence="3" id="KW-0808">Transferase</keyword>
<organism evidence="19 20">
    <name type="scientific">Streptomyces melanosporofaciens</name>
    <dbReference type="NCBI Taxonomy" id="67327"/>
    <lineage>
        <taxon>Bacteria</taxon>
        <taxon>Bacillati</taxon>
        <taxon>Actinomycetota</taxon>
        <taxon>Actinomycetes</taxon>
        <taxon>Kitasatosporales</taxon>
        <taxon>Streptomycetaceae</taxon>
        <taxon>Streptomyces</taxon>
        <taxon>Streptomyces violaceusniger group</taxon>
    </lineage>
</organism>
<keyword evidence="8" id="KW-0067">ATP-binding</keyword>
<accession>A0A1H4Z9Y8</accession>
<evidence type="ECO:0000256" key="10">
    <source>
        <dbReference type="ARBA" id="ARBA00022912"/>
    </source>
</evidence>
<keyword evidence="10" id="KW-0904">Protein phosphatase</keyword>
<dbReference type="Gene3D" id="3.30.450.20">
    <property type="entry name" value="PAS domain"/>
    <property type="match status" value="2"/>
</dbReference>
<dbReference type="PANTHER" id="PTHR43156:SF2">
    <property type="entry name" value="STAGE II SPORULATION PROTEIN E"/>
    <property type="match status" value="1"/>
</dbReference>
<dbReference type="Proteomes" id="UP000198609">
    <property type="component" value="Unassembled WGS sequence"/>
</dbReference>
<name>A0A1H4Z9Y8_STRMJ</name>
<dbReference type="SUPFAM" id="SSF55781">
    <property type="entry name" value="GAF domain-like"/>
    <property type="match status" value="1"/>
</dbReference>
<evidence type="ECO:0000313" key="19">
    <source>
        <dbReference type="EMBL" id="SED26264.1"/>
    </source>
</evidence>
<dbReference type="InterPro" id="IPR035965">
    <property type="entry name" value="PAS-like_dom_sf"/>
</dbReference>
<reference evidence="20" key="1">
    <citation type="submission" date="2016-10" db="EMBL/GenBank/DDBJ databases">
        <authorList>
            <person name="Varghese N."/>
            <person name="Submissions S."/>
        </authorList>
    </citation>
    <scope>NUCLEOTIDE SEQUENCE [LARGE SCALE GENOMIC DNA]</scope>
    <source>
        <strain evidence="20">DSM 40318</strain>
    </source>
</reference>
<feature type="region of interest" description="Disordered" evidence="16">
    <location>
        <begin position="821"/>
        <end position="860"/>
    </location>
</feature>
<keyword evidence="11" id="KW-0464">Manganese</keyword>
<proteinExistence type="predicted"/>
<dbReference type="InterPro" id="IPR013656">
    <property type="entry name" value="PAS_4"/>
</dbReference>
<dbReference type="EMBL" id="FNST01000002">
    <property type="protein sequence ID" value="SED26264.1"/>
    <property type="molecule type" value="Genomic_DNA"/>
</dbReference>
<dbReference type="Gene3D" id="3.60.40.10">
    <property type="entry name" value="PPM-type phosphatase domain"/>
    <property type="match status" value="1"/>
</dbReference>
<keyword evidence="4" id="KW-0479">Metal-binding</keyword>
<protein>
    <recommendedName>
        <fullName evidence="1">protein-serine/threonine phosphatase</fullName>
        <ecNumber evidence="1">3.1.3.16</ecNumber>
    </recommendedName>
    <alternativeName>
        <fullName evidence="15">Protein-serine/threonine phosphatase</fullName>
    </alternativeName>
    <alternativeName>
        <fullName evidence="14">Serine/threonine-protein kinase</fullName>
    </alternativeName>
</protein>
<dbReference type="InterPro" id="IPR003018">
    <property type="entry name" value="GAF"/>
</dbReference>
<evidence type="ECO:0000256" key="8">
    <source>
        <dbReference type="ARBA" id="ARBA00022840"/>
    </source>
</evidence>
<evidence type="ECO:0000256" key="5">
    <source>
        <dbReference type="ARBA" id="ARBA00022741"/>
    </source>
</evidence>
<sequence length="860" mass="91604">MRGADERHVLRGASLLDAFDLDLATQTAGPTHQATARRLVERPMFTEDPHAIWPYHLHDVIQTSSTPHYAGPMTTPRTTGPADWHRTAERALAALGRQRVSRRPLPRPSSALPFLQGIDRISVATEGIGMARKAEADSEADSEPRPIPTGFAHGPEAPAPALALLGSDGTVLEWGEGCRRLLGHRAEDVVGLPVRELLETPAEAVPWFSAPEDTGQRVGRGPANGVVEVRHRDGTSFRLTVETIALTGGDGESCWFVAITEAPDGVRTADAEAALLDRSPLAVAVWDAGTRLLWSNRTCRETVGHSEVDAPTGSTPRTVRGLDRTTIEPVIRQVLTSREPAGDHVLRWVSPEHGREVVFSCSVFPLAPVGGSPLGVCTVSLVTKSGERERLALLGRAAKQIGTTLDVMTTAQELTDVAVPALADYATVDLADAVPLGGEPLKRMSEAPSGIPVFRRAGQSSIHSGMPEAAFLVGDVVYVPPGSPFLTALYGHQSYFEPVMETGPGTWLGRDPERRRIIHDTGMHSVMMIPLRARGTILGIAVFTRTDNAVSFSQDDLLLAEELCVQAALSLDNARRYARERAAALALQRSLLPQELSGGTAVDLAGRYLPSDRHERVGGDWMDAIKLPGDRIALAVGDVIGHGINAAAAMGRMRTAVHTLAALDQHPAELLDHLDKVTAQLAETGIWSAGYSSITGGTCVYAVYDPATRICTLARAGHPPPMLVTPDGHATIADTPVGPPVGIGTGRYESVDLELPEGSLLALFTDGLVESRHADIDAGLDRLLAALQHPSASLEDLCARVIARMTPDAPPEDDIALLIARTRTDEGSRATAHGEHREPSAGSTRPYPSAASPSPTSRAV</sequence>
<dbReference type="InterPro" id="IPR000014">
    <property type="entry name" value="PAS"/>
</dbReference>
<dbReference type="SMART" id="SM00091">
    <property type="entry name" value="PAS"/>
    <property type="match status" value="2"/>
</dbReference>
<feature type="compositionally biased region" description="Low complexity" evidence="16">
    <location>
        <begin position="843"/>
        <end position="860"/>
    </location>
</feature>
<dbReference type="FunFam" id="3.60.40.10:FF:000005">
    <property type="entry name" value="Serine/threonine protein phosphatase"/>
    <property type="match status" value="1"/>
</dbReference>
<dbReference type="InterPro" id="IPR052016">
    <property type="entry name" value="Bact_Sigma-Reg"/>
</dbReference>
<evidence type="ECO:0000313" key="20">
    <source>
        <dbReference type="Proteomes" id="UP000198609"/>
    </source>
</evidence>
<dbReference type="FunFam" id="3.30.450.40:FF:000035">
    <property type="entry name" value="PAS sensor protein"/>
    <property type="match status" value="1"/>
</dbReference>
<evidence type="ECO:0000256" key="16">
    <source>
        <dbReference type="SAM" id="MobiDB-lite"/>
    </source>
</evidence>
<keyword evidence="2" id="KW-0597">Phosphoprotein</keyword>
<evidence type="ECO:0000259" key="17">
    <source>
        <dbReference type="SMART" id="SM00091"/>
    </source>
</evidence>
<feature type="compositionally biased region" description="Basic and acidic residues" evidence="16">
    <location>
        <begin position="822"/>
        <end position="839"/>
    </location>
</feature>
<dbReference type="Pfam" id="PF07228">
    <property type="entry name" value="SpoIIE"/>
    <property type="match status" value="1"/>
</dbReference>
<dbReference type="InterPro" id="IPR029016">
    <property type="entry name" value="GAF-like_dom_sf"/>
</dbReference>
<evidence type="ECO:0000259" key="18">
    <source>
        <dbReference type="SMART" id="SM00331"/>
    </source>
</evidence>
<dbReference type="SUPFAM" id="SSF81606">
    <property type="entry name" value="PP2C-like"/>
    <property type="match status" value="1"/>
</dbReference>
<keyword evidence="7" id="KW-0378">Hydrolase</keyword>
<dbReference type="SUPFAM" id="SSF55785">
    <property type="entry name" value="PYP-like sensor domain (PAS domain)"/>
    <property type="match status" value="2"/>
</dbReference>
<evidence type="ECO:0000256" key="15">
    <source>
        <dbReference type="ARBA" id="ARBA00081350"/>
    </source>
</evidence>
<feature type="domain" description="PPM-type phosphatase" evidence="18">
    <location>
        <begin position="602"/>
        <end position="822"/>
    </location>
</feature>
<dbReference type="Pfam" id="PF01590">
    <property type="entry name" value="GAF"/>
    <property type="match status" value="1"/>
</dbReference>
<dbReference type="GO" id="GO:0016301">
    <property type="term" value="F:kinase activity"/>
    <property type="evidence" value="ECO:0007669"/>
    <property type="project" value="UniProtKB-KW"/>
</dbReference>
<evidence type="ECO:0000256" key="1">
    <source>
        <dbReference type="ARBA" id="ARBA00013081"/>
    </source>
</evidence>
<dbReference type="EC" id="3.1.3.16" evidence="1"/>
<comment type="function">
    <text evidence="13">Primarily acts as an independent SigF regulator that is sensitive to the osmosensory signal, mediating the cross talk of PknD with the SigF regulon. Possesses both phosphatase and kinase activities. The kinase domain functions as a classic anti-sigma factor-like kinase to phosphorylate the anti-anti-sigma factor domain at the canonical regulatory site, and the phosphatase domain antagonizes this activity.</text>
</comment>
<feature type="domain" description="PAS" evidence="17">
    <location>
        <begin position="270"/>
        <end position="336"/>
    </location>
</feature>
<evidence type="ECO:0000256" key="4">
    <source>
        <dbReference type="ARBA" id="ARBA00022723"/>
    </source>
</evidence>
<evidence type="ECO:0000256" key="9">
    <source>
        <dbReference type="ARBA" id="ARBA00022842"/>
    </source>
</evidence>
<comment type="catalytic activity">
    <reaction evidence="12">
        <text>O-phospho-L-seryl-[protein] + H2O = L-seryl-[protein] + phosphate</text>
        <dbReference type="Rhea" id="RHEA:20629"/>
        <dbReference type="Rhea" id="RHEA-COMP:9863"/>
        <dbReference type="Rhea" id="RHEA-COMP:11604"/>
        <dbReference type="ChEBI" id="CHEBI:15377"/>
        <dbReference type="ChEBI" id="CHEBI:29999"/>
        <dbReference type="ChEBI" id="CHEBI:43474"/>
        <dbReference type="ChEBI" id="CHEBI:83421"/>
        <dbReference type="EC" id="3.1.3.16"/>
    </reaction>
</comment>
<dbReference type="Gene3D" id="3.30.450.40">
    <property type="match status" value="1"/>
</dbReference>
<dbReference type="InterPro" id="IPR001932">
    <property type="entry name" value="PPM-type_phosphatase-like_dom"/>
</dbReference>
<dbReference type="GO" id="GO:0004722">
    <property type="term" value="F:protein serine/threonine phosphatase activity"/>
    <property type="evidence" value="ECO:0007669"/>
    <property type="project" value="UniProtKB-EC"/>
</dbReference>
<keyword evidence="5" id="KW-0547">Nucleotide-binding</keyword>
<evidence type="ECO:0000256" key="6">
    <source>
        <dbReference type="ARBA" id="ARBA00022777"/>
    </source>
</evidence>
<dbReference type="CDD" id="cd00130">
    <property type="entry name" value="PAS"/>
    <property type="match status" value="1"/>
</dbReference>
<gene>
    <name evidence="19" type="ORF">SAMN04490356_7689</name>
</gene>
<dbReference type="PANTHER" id="PTHR43156">
    <property type="entry name" value="STAGE II SPORULATION PROTEIN E-RELATED"/>
    <property type="match status" value="1"/>
</dbReference>